<feature type="transmembrane region" description="Helical" evidence="8">
    <location>
        <begin position="132"/>
        <end position="154"/>
    </location>
</feature>
<keyword evidence="4" id="KW-0297">G-protein coupled receptor</keyword>
<keyword evidence="5 8" id="KW-0472">Membrane</keyword>
<evidence type="ECO:0000256" key="5">
    <source>
        <dbReference type="ARBA" id="ARBA00023136"/>
    </source>
</evidence>
<dbReference type="PANTHER" id="PTHR24243">
    <property type="entry name" value="G-PROTEIN COUPLED RECEPTOR"/>
    <property type="match status" value="1"/>
</dbReference>
<dbReference type="Pfam" id="PF00001">
    <property type="entry name" value="7tm_1"/>
    <property type="match status" value="1"/>
</dbReference>
<feature type="transmembrane region" description="Helical" evidence="8">
    <location>
        <begin position="56"/>
        <end position="77"/>
    </location>
</feature>
<evidence type="ECO:0000256" key="7">
    <source>
        <dbReference type="ARBA" id="ARBA00023224"/>
    </source>
</evidence>
<feature type="transmembrane region" description="Helical" evidence="8">
    <location>
        <begin position="181"/>
        <end position="202"/>
    </location>
</feature>
<gene>
    <name evidence="11" type="primary">LOC115211734</name>
</gene>
<keyword evidence="2 8" id="KW-0812">Transmembrane</keyword>
<dbReference type="KEGG" id="osn:115211734"/>
<evidence type="ECO:0000256" key="4">
    <source>
        <dbReference type="ARBA" id="ARBA00023040"/>
    </source>
</evidence>
<evidence type="ECO:0000259" key="9">
    <source>
        <dbReference type="PROSITE" id="PS50262"/>
    </source>
</evidence>
<dbReference type="InterPro" id="IPR000276">
    <property type="entry name" value="GPCR_Rhodpsn"/>
</dbReference>
<dbReference type="GO" id="GO:0005886">
    <property type="term" value="C:plasma membrane"/>
    <property type="evidence" value="ECO:0007669"/>
    <property type="project" value="TreeGrafter"/>
</dbReference>
<reference evidence="11" key="1">
    <citation type="submission" date="2025-08" db="UniProtKB">
        <authorList>
            <consortium name="RefSeq"/>
        </authorList>
    </citation>
    <scope>IDENTIFICATION</scope>
</reference>
<evidence type="ECO:0000256" key="1">
    <source>
        <dbReference type="ARBA" id="ARBA00004141"/>
    </source>
</evidence>
<feature type="domain" description="G-protein coupled receptors family 1 profile" evidence="9">
    <location>
        <begin position="36"/>
        <end position="270"/>
    </location>
</feature>
<evidence type="ECO:0000256" key="2">
    <source>
        <dbReference type="ARBA" id="ARBA00022692"/>
    </source>
</evidence>
<feature type="transmembrane region" description="Helical" evidence="8">
    <location>
        <begin position="97"/>
        <end position="120"/>
    </location>
</feature>
<name>A0A6P7SD33_9MOLL</name>
<dbReference type="PANTHER" id="PTHR24243:SF233">
    <property type="entry name" value="THYROTROPIN-RELEASING HORMONE RECEPTOR"/>
    <property type="match status" value="1"/>
</dbReference>
<feature type="transmembrane region" description="Helical" evidence="8">
    <location>
        <begin position="254"/>
        <end position="277"/>
    </location>
</feature>
<dbReference type="RefSeq" id="XP_029636247.1">
    <property type="nucleotide sequence ID" value="XM_029780387.1"/>
</dbReference>
<dbReference type="GO" id="GO:0004930">
    <property type="term" value="F:G protein-coupled receptor activity"/>
    <property type="evidence" value="ECO:0007669"/>
    <property type="project" value="UniProtKB-KW"/>
</dbReference>
<sequence length="319" mass="36332">MDNFNASDVSSLDKKVSKHPVMVISAIVMLVIGIFGNTVSLVVLCRRRLRSINIGIFLIVFCLNDLIIVGLFSHQMLSKMFLDGSLLREIMCKYGQFLIYFTRQFSSWITVAISAHRMFAISRPFSARMKKFGWKSQVVTLISIAIILLIVNIINSRYFHFRHGSCIYDAGILFIVVNSVFYSYLPSLILITSTVAIIITLCRRPKSWSTLKNNNNIFLVLAINIMYLICSLPPSVVFPLFETEVAKDLTVKNMMAILSNFDNAFHFVLYMLSGRLFREELKKLVRRRCQPSTNSASDAIKQGRPYVIPGQMEKTPKSQ</sequence>
<dbReference type="PROSITE" id="PS50262">
    <property type="entry name" value="G_PROTEIN_RECEP_F1_2"/>
    <property type="match status" value="1"/>
</dbReference>
<evidence type="ECO:0000313" key="10">
    <source>
        <dbReference type="Proteomes" id="UP000515154"/>
    </source>
</evidence>
<evidence type="ECO:0000313" key="11">
    <source>
        <dbReference type="RefSeq" id="XP_029636247.1"/>
    </source>
</evidence>
<feature type="transmembrane region" description="Helical" evidence="8">
    <location>
        <begin position="214"/>
        <end position="234"/>
    </location>
</feature>
<feature type="transmembrane region" description="Helical" evidence="8">
    <location>
        <begin position="20"/>
        <end position="44"/>
    </location>
</feature>
<dbReference type="Gene3D" id="1.20.1070.10">
    <property type="entry name" value="Rhodopsin 7-helix transmembrane proteins"/>
    <property type="match status" value="1"/>
</dbReference>
<dbReference type="SUPFAM" id="SSF81321">
    <property type="entry name" value="Family A G protein-coupled receptor-like"/>
    <property type="match status" value="1"/>
</dbReference>
<accession>A0A6P7SD33</accession>
<keyword evidence="10" id="KW-1185">Reference proteome</keyword>
<keyword evidence="3 8" id="KW-1133">Transmembrane helix</keyword>
<organism evidence="10 11">
    <name type="scientific">Octopus sinensis</name>
    <name type="common">East Asian common octopus</name>
    <dbReference type="NCBI Taxonomy" id="2607531"/>
    <lineage>
        <taxon>Eukaryota</taxon>
        <taxon>Metazoa</taxon>
        <taxon>Spiralia</taxon>
        <taxon>Lophotrochozoa</taxon>
        <taxon>Mollusca</taxon>
        <taxon>Cephalopoda</taxon>
        <taxon>Coleoidea</taxon>
        <taxon>Octopodiformes</taxon>
        <taxon>Octopoda</taxon>
        <taxon>Incirrata</taxon>
        <taxon>Octopodidae</taxon>
        <taxon>Octopus</taxon>
    </lineage>
</organism>
<comment type="subcellular location">
    <subcellularLocation>
        <location evidence="1">Membrane</location>
        <topology evidence="1">Multi-pass membrane protein</topology>
    </subcellularLocation>
</comment>
<protein>
    <submittedName>
        <fullName evidence="11">Uncharacterized protein LOC115211734</fullName>
    </submittedName>
</protein>
<dbReference type="Proteomes" id="UP000515154">
    <property type="component" value="Linkage group LG5"/>
</dbReference>
<dbReference type="AlphaFoldDB" id="A0A6P7SD33"/>
<keyword evidence="7" id="KW-0807">Transducer</keyword>
<evidence type="ECO:0000256" key="6">
    <source>
        <dbReference type="ARBA" id="ARBA00023170"/>
    </source>
</evidence>
<evidence type="ECO:0000256" key="8">
    <source>
        <dbReference type="SAM" id="Phobius"/>
    </source>
</evidence>
<dbReference type="InterPro" id="IPR017452">
    <property type="entry name" value="GPCR_Rhodpsn_7TM"/>
</dbReference>
<evidence type="ECO:0000256" key="3">
    <source>
        <dbReference type="ARBA" id="ARBA00022989"/>
    </source>
</evidence>
<keyword evidence="6" id="KW-0675">Receptor</keyword>
<proteinExistence type="predicted"/>